<proteinExistence type="inferred from homology"/>
<gene>
    <name evidence="13" type="ORF">CLV63_11085</name>
</gene>
<accession>A0A2P8DHV6</accession>
<name>A0A2P8DHV6_9ACTN</name>
<dbReference type="CDD" id="cd02440">
    <property type="entry name" value="AdoMet_MTases"/>
    <property type="match status" value="1"/>
</dbReference>
<evidence type="ECO:0000256" key="12">
    <source>
        <dbReference type="SAM" id="MobiDB-lite"/>
    </source>
</evidence>
<evidence type="ECO:0000256" key="11">
    <source>
        <dbReference type="ARBA" id="ARBA00031350"/>
    </source>
</evidence>
<evidence type="ECO:0000256" key="7">
    <source>
        <dbReference type="ARBA" id="ARBA00022679"/>
    </source>
</evidence>
<dbReference type="Gene3D" id="3.40.50.150">
    <property type="entry name" value="Vaccinia Virus protein VP39"/>
    <property type="match status" value="1"/>
</dbReference>
<dbReference type="AlphaFoldDB" id="A0A2P8DHV6"/>
<evidence type="ECO:0000256" key="5">
    <source>
        <dbReference type="ARBA" id="ARBA00022490"/>
    </source>
</evidence>
<organism evidence="13 14">
    <name type="scientific">Murinocardiopsis flavida</name>
    <dbReference type="NCBI Taxonomy" id="645275"/>
    <lineage>
        <taxon>Bacteria</taxon>
        <taxon>Bacillati</taxon>
        <taxon>Actinomycetota</taxon>
        <taxon>Actinomycetes</taxon>
        <taxon>Streptosporangiales</taxon>
        <taxon>Nocardiopsidaceae</taxon>
        <taxon>Murinocardiopsis</taxon>
    </lineage>
</organism>
<reference evidence="13 14" key="1">
    <citation type="submission" date="2018-03" db="EMBL/GenBank/DDBJ databases">
        <title>Genomic Encyclopedia of Archaeal and Bacterial Type Strains, Phase II (KMG-II): from individual species to whole genera.</title>
        <authorList>
            <person name="Goeker M."/>
        </authorList>
    </citation>
    <scope>NUCLEOTIDE SEQUENCE [LARGE SCALE GENOMIC DNA]</scope>
    <source>
        <strain evidence="13 14">DSM 45312</strain>
    </source>
</reference>
<evidence type="ECO:0000256" key="3">
    <source>
        <dbReference type="ARBA" id="ARBA00011890"/>
    </source>
</evidence>
<evidence type="ECO:0000256" key="2">
    <source>
        <dbReference type="ARBA" id="ARBA00005369"/>
    </source>
</evidence>
<keyword evidence="8" id="KW-0949">S-adenosyl-L-methionine</keyword>
<evidence type="ECO:0000256" key="1">
    <source>
        <dbReference type="ARBA" id="ARBA00004496"/>
    </source>
</evidence>
<evidence type="ECO:0000256" key="9">
    <source>
        <dbReference type="ARBA" id="ARBA00030757"/>
    </source>
</evidence>
<dbReference type="PANTHER" id="PTHR11579">
    <property type="entry name" value="PROTEIN-L-ISOASPARTATE O-METHYLTRANSFERASE"/>
    <property type="match status" value="1"/>
</dbReference>
<dbReference type="GO" id="GO:0005737">
    <property type="term" value="C:cytoplasm"/>
    <property type="evidence" value="ECO:0007669"/>
    <property type="project" value="UniProtKB-SubCell"/>
</dbReference>
<evidence type="ECO:0000256" key="10">
    <source>
        <dbReference type="ARBA" id="ARBA00031323"/>
    </source>
</evidence>
<dbReference type="Pfam" id="PF01135">
    <property type="entry name" value="PCMT"/>
    <property type="match status" value="1"/>
</dbReference>
<dbReference type="SUPFAM" id="SSF53335">
    <property type="entry name" value="S-adenosyl-L-methionine-dependent methyltransferases"/>
    <property type="match status" value="1"/>
</dbReference>
<dbReference type="PANTHER" id="PTHR11579:SF0">
    <property type="entry name" value="PROTEIN-L-ISOASPARTATE(D-ASPARTATE) O-METHYLTRANSFERASE"/>
    <property type="match status" value="1"/>
</dbReference>
<evidence type="ECO:0000256" key="8">
    <source>
        <dbReference type="ARBA" id="ARBA00022691"/>
    </source>
</evidence>
<protein>
    <recommendedName>
        <fullName evidence="4">Protein-L-isoaspartate O-methyltransferase</fullName>
        <ecNumber evidence="3">2.1.1.77</ecNumber>
    </recommendedName>
    <alternativeName>
        <fullName evidence="11">L-isoaspartyl protein carboxyl methyltransferase</fullName>
    </alternativeName>
    <alternativeName>
        <fullName evidence="9">Protein L-isoaspartyl methyltransferase</fullName>
    </alternativeName>
    <alternativeName>
        <fullName evidence="10">Protein-beta-aspartate methyltransferase</fullName>
    </alternativeName>
</protein>
<keyword evidence="7 13" id="KW-0808">Transferase</keyword>
<dbReference type="GO" id="GO:0004719">
    <property type="term" value="F:protein-L-isoaspartate (D-aspartate) O-methyltransferase activity"/>
    <property type="evidence" value="ECO:0007669"/>
    <property type="project" value="UniProtKB-EC"/>
</dbReference>
<comment type="caution">
    <text evidence="13">The sequence shown here is derived from an EMBL/GenBank/DDBJ whole genome shotgun (WGS) entry which is preliminary data.</text>
</comment>
<keyword evidence="5" id="KW-0963">Cytoplasm</keyword>
<keyword evidence="14" id="KW-1185">Reference proteome</keyword>
<dbReference type="GO" id="GO:0032259">
    <property type="term" value="P:methylation"/>
    <property type="evidence" value="ECO:0007669"/>
    <property type="project" value="UniProtKB-KW"/>
</dbReference>
<evidence type="ECO:0000313" key="14">
    <source>
        <dbReference type="Proteomes" id="UP000240542"/>
    </source>
</evidence>
<feature type="region of interest" description="Disordered" evidence="12">
    <location>
        <begin position="220"/>
        <end position="240"/>
    </location>
</feature>
<comment type="similarity">
    <text evidence="2">Belongs to the methyltransferase superfamily. L-isoaspartyl/D-aspartyl protein methyltransferase family.</text>
</comment>
<dbReference type="InterPro" id="IPR000682">
    <property type="entry name" value="PCMT"/>
</dbReference>
<keyword evidence="6 13" id="KW-0489">Methyltransferase</keyword>
<dbReference type="Proteomes" id="UP000240542">
    <property type="component" value="Unassembled WGS sequence"/>
</dbReference>
<dbReference type="InterPro" id="IPR029063">
    <property type="entry name" value="SAM-dependent_MTases_sf"/>
</dbReference>
<comment type="subcellular location">
    <subcellularLocation>
        <location evidence="1">Cytoplasm</location>
    </subcellularLocation>
</comment>
<dbReference type="EMBL" id="PYGA01000010">
    <property type="protein sequence ID" value="PSK96788.1"/>
    <property type="molecule type" value="Genomic_DNA"/>
</dbReference>
<dbReference type="EC" id="2.1.1.77" evidence="3"/>
<sequence>MNPDLDDLHTRLIERMKAPDEIRAAFAAHPRHRFIPDLVWPEPQGLPLARSADPRRWAAYVYDDDAVVTQANDGGSGMINTPSSSSSAPEMMAGMIEAAGVAPGARVLEIGTGTGWNAAVLASLVGPSGSVTSVEIEREVAEQARERLAGTGVRVIVGAVPTEGVYDAVIATCSAHRVPLEWVRHLSAEGVLVLPWAPYESGGPTPIAALSGGREGRFTGDGSFMRDRTQRVPAPRFPGMGREIERKGAVPFGAEELLERDLLTRLVLASPGIWITLGARPWQEATAPIIALEAGESWAYLWPDGSTTGGGPSDLPAELAEIHAVLDGAGWPELTEFTLEVLDDRPHRVRAAGLGPWDHHL</sequence>
<evidence type="ECO:0000256" key="4">
    <source>
        <dbReference type="ARBA" id="ARBA00013346"/>
    </source>
</evidence>
<feature type="compositionally biased region" description="Basic and acidic residues" evidence="12">
    <location>
        <begin position="220"/>
        <end position="230"/>
    </location>
</feature>
<evidence type="ECO:0000256" key="6">
    <source>
        <dbReference type="ARBA" id="ARBA00022603"/>
    </source>
</evidence>
<evidence type="ECO:0000313" key="13">
    <source>
        <dbReference type="EMBL" id="PSK96788.1"/>
    </source>
</evidence>